<dbReference type="SUPFAM" id="SSF50249">
    <property type="entry name" value="Nucleic acid-binding proteins"/>
    <property type="match status" value="1"/>
</dbReference>
<organism evidence="2 3">
    <name type="scientific">Siminovitchia terrae</name>
    <name type="common">Bacillus terrae</name>
    <dbReference type="NCBI Taxonomy" id="1914933"/>
    <lineage>
        <taxon>Bacteria</taxon>
        <taxon>Bacillati</taxon>
        <taxon>Bacillota</taxon>
        <taxon>Bacilli</taxon>
        <taxon>Bacillales</taxon>
        <taxon>Bacillaceae</taxon>
        <taxon>Siminovitchia</taxon>
    </lineage>
</organism>
<dbReference type="PANTHER" id="PTHR34075">
    <property type="entry name" value="BLR3430 PROTEIN"/>
    <property type="match status" value="1"/>
</dbReference>
<keyword evidence="3" id="KW-1185">Reference proteome</keyword>
<dbReference type="Proteomes" id="UP000680670">
    <property type="component" value="Unassembled WGS sequence"/>
</dbReference>
<protein>
    <recommendedName>
        <fullName evidence="1">ChsH2 rubredoxin-like zinc ribbon domain-containing protein</fullName>
    </recommendedName>
</protein>
<dbReference type="InterPro" id="IPR022002">
    <property type="entry name" value="ChsH2_Znr"/>
</dbReference>
<dbReference type="PANTHER" id="PTHR34075:SF5">
    <property type="entry name" value="BLR3430 PROTEIN"/>
    <property type="match status" value="1"/>
</dbReference>
<gene>
    <name evidence="2" type="ORF">J6TS1_43020</name>
</gene>
<comment type="caution">
    <text evidence="2">The sequence shown here is derived from an EMBL/GenBank/DDBJ whole genome shotgun (WGS) entry which is preliminary data.</text>
</comment>
<dbReference type="InterPro" id="IPR012340">
    <property type="entry name" value="NA-bd_OB-fold"/>
</dbReference>
<feature type="domain" description="ChsH2 rubredoxin-like zinc ribbon" evidence="1">
    <location>
        <begin position="29"/>
        <end position="54"/>
    </location>
</feature>
<evidence type="ECO:0000313" key="3">
    <source>
        <dbReference type="Proteomes" id="UP000680670"/>
    </source>
</evidence>
<dbReference type="Pfam" id="PF12172">
    <property type="entry name" value="zf-ChsH2"/>
    <property type="match status" value="1"/>
</dbReference>
<dbReference type="InterPro" id="IPR052513">
    <property type="entry name" value="Thioester_dehydratase-like"/>
</dbReference>
<dbReference type="EMBL" id="BORJ01000014">
    <property type="protein sequence ID" value="GIN98432.1"/>
    <property type="molecule type" value="Genomic_DNA"/>
</dbReference>
<reference evidence="2 3" key="1">
    <citation type="submission" date="2021-03" db="EMBL/GenBank/DDBJ databases">
        <title>Antimicrobial resistance genes in bacteria isolated from Japanese honey, and their potential for conferring macrolide and lincosamide resistance in the American foulbrood pathogen Paenibacillus larvae.</title>
        <authorList>
            <person name="Okamoto M."/>
            <person name="Kumagai M."/>
            <person name="Kanamori H."/>
            <person name="Takamatsu D."/>
        </authorList>
    </citation>
    <scope>NUCLEOTIDE SEQUENCE [LARGE SCALE GENOMIC DNA]</scope>
    <source>
        <strain evidence="2 3">J6TS1</strain>
    </source>
</reference>
<dbReference type="Gene3D" id="6.10.30.10">
    <property type="match status" value="1"/>
</dbReference>
<name>A0ABQ4L2C5_SIMTE</name>
<proteinExistence type="predicted"/>
<evidence type="ECO:0000259" key="1">
    <source>
        <dbReference type="Pfam" id="PF12172"/>
    </source>
</evidence>
<sequence length="163" mass="18847">MTQFPNNVSNPFVESSMREWRESKYKMQLIGSKCGNCGTCSFPRRNICSKCHSNELKDYKFNKQGKILNYTREGVPQISVMGFEKKIPRVIGMIELEKKVVVVGEIIETEDLKSISVGDKVTTVLRKMPRLSNGMDNYAFKFKKIEESNNKTSKEFTFDYSMR</sequence>
<accession>A0ABQ4L2C5</accession>
<dbReference type="RefSeq" id="WP_213021376.1">
    <property type="nucleotide sequence ID" value="NZ_BORJ01000014.1"/>
</dbReference>
<evidence type="ECO:0000313" key="2">
    <source>
        <dbReference type="EMBL" id="GIN98432.1"/>
    </source>
</evidence>